<keyword evidence="2" id="KW-1185">Reference proteome</keyword>
<feature type="region of interest" description="Disordered" evidence="1">
    <location>
        <begin position="88"/>
        <end position="125"/>
    </location>
</feature>
<reference evidence="3" key="1">
    <citation type="submission" date="2025-08" db="UniProtKB">
        <authorList>
            <consortium name="RefSeq"/>
        </authorList>
    </citation>
    <scope>IDENTIFICATION</scope>
    <source>
        <tissue evidence="3">Total insect</tissue>
    </source>
</reference>
<name>A0A6P8ZPR6_THRPL</name>
<evidence type="ECO:0000313" key="3">
    <source>
        <dbReference type="RefSeq" id="XP_034244569.1"/>
    </source>
</evidence>
<sequence>MDGCSVVFQKLKLKKSTQQSVLVDIDDVEDIEDECDIVTVFCPILASNIPIVFDTGNITVSEDGICTMESDSSNGNAAESALSSGATLSVQTSGGDNLTSPQANLSSDIPPMSKASPGYARKGRKDQNPALLSLPTLSPSLKAFQGKANTCMEKFIAFYGNYLRTVTEDLISKTDYRDFAITIVNAHSELGDPSNSENSHHLVKDMLSQYVRNCRRKDRIWSNVNLEAVAEQPAKKRQRKTTMPAEMHDVILPGCNPTPALRVRHRHLAPHVD</sequence>
<feature type="compositionally biased region" description="Polar residues" evidence="1">
    <location>
        <begin position="88"/>
        <end position="107"/>
    </location>
</feature>
<dbReference type="InParanoid" id="A0A6P8ZPR6"/>
<dbReference type="RefSeq" id="XP_034244569.1">
    <property type="nucleotide sequence ID" value="XM_034388678.1"/>
</dbReference>
<dbReference type="KEGG" id="tpal:117647134"/>
<accession>A0A6P8ZPR6</accession>
<evidence type="ECO:0000313" key="2">
    <source>
        <dbReference type="Proteomes" id="UP000515158"/>
    </source>
</evidence>
<evidence type="ECO:0000256" key="1">
    <source>
        <dbReference type="SAM" id="MobiDB-lite"/>
    </source>
</evidence>
<dbReference type="GeneID" id="117647134"/>
<proteinExistence type="predicted"/>
<organism evidence="3">
    <name type="scientific">Thrips palmi</name>
    <name type="common">Melon thrips</name>
    <dbReference type="NCBI Taxonomy" id="161013"/>
    <lineage>
        <taxon>Eukaryota</taxon>
        <taxon>Metazoa</taxon>
        <taxon>Ecdysozoa</taxon>
        <taxon>Arthropoda</taxon>
        <taxon>Hexapoda</taxon>
        <taxon>Insecta</taxon>
        <taxon>Pterygota</taxon>
        <taxon>Neoptera</taxon>
        <taxon>Paraneoptera</taxon>
        <taxon>Thysanoptera</taxon>
        <taxon>Terebrantia</taxon>
        <taxon>Thripoidea</taxon>
        <taxon>Thripidae</taxon>
        <taxon>Thrips</taxon>
    </lineage>
</organism>
<dbReference type="AlphaFoldDB" id="A0A6P8ZPR6"/>
<dbReference type="Proteomes" id="UP000515158">
    <property type="component" value="Unplaced"/>
</dbReference>
<protein>
    <submittedName>
        <fullName evidence="3">Uncharacterized protein LOC117647134</fullName>
    </submittedName>
</protein>
<gene>
    <name evidence="3" type="primary">LOC117647134</name>
</gene>